<dbReference type="OrthoDB" id="442243at2759"/>
<dbReference type="EMBL" id="KI911140">
    <property type="protein sequence ID" value="ETS05702.1"/>
    <property type="molecule type" value="Genomic_DNA"/>
</dbReference>
<name>A0A024SIQ8_HYPJR</name>
<evidence type="ECO:0008006" key="3">
    <source>
        <dbReference type="Google" id="ProtNLM"/>
    </source>
</evidence>
<protein>
    <recommendedName>
        <fullName evidence="3">DUF676 domain-containing protein</fullName>
    </recommendedName>
</protein>
<dbReference type="Proteomes" id="UP000024376">
    <property type="component" value="Unassembled WGS sequence"/>
</dbReference>
<reference evidence="2" key="1">
    <citation type="journal article" date="2013" name="Ind. Biotechnol.">
        <title>Comparative genomics analysis of Trichoderma reesei strains.</title>
        <authorList>
            <person name="Koike H."/>
            <person name="Aerts A."/>
            <person name="LaButti K."/>
            <person name="Grigoriev I.V."/>
            <person name="Baker S.E."/>
        </authorList>
    </citation>
    <scope>NUCLEOTIDE SEQUENCE [LARGE SCALE GENOMIC DNA]</scope>
    <source>
        <strain evidence="2">ATCC 56765 / BCRC 32924 / NRRL 11460 / Rut C-30</strain>
    </source>
</reference>
<dbReference type="Gene3D" id="3.40.50.1820">
    <property type="entry name" value="alpha/beta hydrolase"/>
    <property type="match status" value="1"/>
</dbReference>
<dbReference type="SUPFAM" id="SSF53474">
    <property type="entry name" value="alpha/beta-Hydrolases"/>
    <property type="match status" value="1"/>
</dbReference>
<accession>A0A024SIQ8</accession>
<sequence>MRKTLILCFIHGFKGGESTFGDNYSFVEDLRTAVSRELPGITVKVLVYPKYETRGDLGEAVSKFRGWLENKVIDYEVAMGTPSPTVEPSVRTILIGHSMGGIVAAETVMGLASDKPIYTEDGIDKSGGGPTFNHLMFPRIQGVLAFDTPYLGIAPGVVAYGAEGHYQTAQSALSSLSSLWRMAGGGGDDASAAASAASALTKTTPAAKNDEGGGGGGWGWGKIAMYGAAAGAMAAGGAAAWMNREHISTGWTWVSSHLEFVGCLARPEALKQRVAYMAKLSAELDVGFANLYTRLGKGAESKTVSMVGTVLGKDRTFCVVPSKQPAGRWIEAVNDAVADETTAHISMFEAKKNPAYEKLLGDSAGLIAAWVNKGWPEGIAAARSRSRHSQQIQQSKQLR</sequence>
<evidence type="ECO:0000313" key="1">
    <source>
        <dbReference type="EMBL" id="ETS05702.1"/>
    </source>
</evidence>
<organism evidence="1 2">
    <name type="scientific">Hypocrea jecorina (strain ATCC 56765 / BCRC 32924 / NRRL 11460 / Rut C-30)</name>
    <name type="common">Trichoderma reesei</name>
    <dbReference type="NCBI Taxonomy" id="1344414"/>
    <lineage>
        <taxon>Eukaryota</taxon>
        <taxon>Fungi</taxon>
        <taxon>Dikarya</taxon>
        <taxon>Ascomycota</taxon>
        <taxon>Pezizomycotina</taxon>
        <taxon>Sordariomycetes</taxon>
        <taxon>Hypocreomycetidae</taxon>
        <taxon>Hypocreales</taxon>
        <taxon>Hypocreaceae</taxon>
        <taxon>Trichoderma</taxon>
    </lineage>
</organism>
<proteinExistence type="predicted"/>
<dbReference type="KEGG" id="trr:M419DRAFT_136022"/>
<dbReference type="PANTHER" id="PTHR47842:SF1">
    <property type="entry name" value="DUF676 DOMAIN-CONTAINING PROTEIN"/>
    <property type="match status" value="1"/>
</dbReference>
<evidence type="ECO:0000313" key="2">
    <source>
        <dbReference type="Proteomes" id="UP000024376"/>
    </source>
</evidence>
<dbReference type="HOGENOM" id="CLU_020826_1_2_1"/>
<dbReference type="AlphaFoldDB" id="A0A024SIQ8"/>
<gene>
    <name evidence="1" type="ORF">M419DRAFT_136022</name>
</gene>
<dbReference type="InterPro" id="IPR029058">
    <property type="entry name" value="AB_hydrolase_fold"/>
</dbReference>
<dbReference type="PANTHER" id="PTHR47842">
    <property type="entry name" value="EXPRESSED PROTEIN"/>
    <property type="match status" value="1"/>
</dbReference>